<comment type="caution">
    <text evidence="1">The sequence shown here is derived from an EMBL/GenBank/DDBJ whole genome shotgun (WGS) entry which is preliminary data.</text>
</comment>
<organism evidence="1 2">
    <name type="scientific">Rosa chinensis</name>
    <name type="common">China rose</name>
    <dbReference type="NCBI Taxonomy" id="74649"/>
    <lineage>
        <taxon>Eukaryota</taxon>
        <taxon>Viridiplantae</taxon>
        <taxon>Streptophyta</taxon>
        <taxon>Embryophyta</taxon>
        <taxon>Tracheophyta</taxon>
        <taxon>Spermatophyta</taxon>
        <taxon>Magnoliopsida</taxon>
        <taxon>eudicotyledons</taxon>
        <taxon>Gunneridae</taxon>
        <taxon>Pentapetalae</taxon>
        <taxon>rosids</taxon>
        <taxon>fabids</taxon>
        <taxon>Rosales</taxon>
        <taxon>Rosaceae</taxon>
        <taxon>Rosoideae</taxon>
        <taxon>Rosoideae incertae sedis</taxon>
        <taxon>Rosa</taxon>
    </lineage>
</organism>
<protein>
    <submittedName>
        <fullName evidence="1">Uncharacterized protein</fullName>
    </submittedName>
</protein>
<keyword evidence="2" id="KW-1185">Reference proteome</keyword>
<dbReference type="AlphaFoldDB" id="A0A2P6PEM4"/>
<sequence>MDPCSQGTVEAKKLSKPYVDHVAIVAKPHLEKVKSGFEDLYKEGGSGLREISQNPLPQIIIKYWLFVICVTFCDKDQSLWFFVMLTVLKNNVMFCTYKHRLS</sequence>
<gene>
    <name evidence="1" type="ORF">RchiOBHm_Chr7g0227521</name>
</gene>
<evidence type="ECO:0000313" key="1">
    <source>
        <dbReference type="EMBL" id="PRQ20379.1"/>
    </source>
</evidence>
<reference evidence="1 2" key="1">
    <citation type="journal article" date="2018" name="Nat. Genet.">
        <title>The Rosa genome provides new insights in the design of modern roses.</title>
        <authorList>
            <person name="Bendahmane M."/>
        </authorList>
    </citation>
    <scope>NUCLEOTIDE SEQUENCE [LARGE SCALE GENOMIC DNA]</scope>
    <source>
        <strain evidence="2">cv. Old Blush</strain>
    </source>
</reference>
<evidence type="ECO:0000313" key="2">
    <source>
        <dbReference type="Proteomes" id="UP000238479"/>
    </source>
</evidence>
<accession>A0A2P6PEM4</accession>
<name>A0A2P6PEM4_ROSCH</name>
<proteinExistence type="predicted"/>
<dbReference type="Gramene" id="PRQ20379">
    <property type="protein sequence ID" value="PRQ20379"/>
    <property type="gene ID" value="RchiOBHm_Chr7g0227521"/>
</dbReference>
<dbReference type="EMBL" id="PDCK01000045">
    <property type="protein sequence ID" value="PRQ20379.1"/>
    <property type="molecule type" value="Genomic_DNA"/>
</dbReference>
<dbReference type="Proteomes" id="UP000238479">
    <property type="component" value="Chromosome 7"/>
</dbReference>